<feature type="coiled-coil region" evidence="1">
    <location>
        <begin position="462"/>
        <end position="618"/>
    </location>
</feature>
<dbReference type="PANTHER" id="PTHR19327">
    <property type="entry name" value="GOLGIN"/>
    <property type="match status" value="1"/>
</dbReference>
<proteinExistence type="predicted"/>
<dbReference type="SUPFAM" id="SSF101283">
    <property type="entry name" value="GRIP domain"/>
    <property type="match status" value="1"/>
</dbReference>
<dbReference type="Gene3D" id="1.10.220.60">
    <property type="entry name" value="GRIP domain"/>
    <property type="match status" value="1"/>
</dbReference>
<feature type="coiled-coil region" evidence="1">
    <location>
        <begin position="205"/>
        <end position="397"/>
    </location>
</feature>
<feature type="non-terminal residue" evidence="4">
    <location>
        <position position="2128"/>
    </location>
</feature>
<keyword evidence="1" id="KW-0175">Coiled coil</keyword>
<protein>
    <submittedName>
        <fullName evidence="4">GOGA4 protein</fullName>
    </submittedName>
</protein>
<sequence>MESLFRSPSKESLVRTASRESLNRLVDNDPPGTPTYDPPSDIESEAEDSLGSMESLNKEQLLQRLRRMERSLGNYRGKYSELVTAYRTVQRDKEKVQSILSQSQDKSLRRIGELREELQMDQQAKKHLQEEFDAALEEKDQFITVLQTQVALLKQRSHGTHNTIDVPVEDVKNTEGHNISSTPQSPTTDVIAENSSQPEDNPLNVEALQKRVKRQENLLQRCKEMVRTQKERSLQLSSEKDALQEQLQERLQELEKMKELHTTEKTKLITQLRDAKNLVEQLEQDKGMVIAETKRQMHETLEMKEEEIVQLRSRLQQSTAEFQELKEQKEKVEKSAFEELEKALSASNKVEEETRRKLKAQMEAQIKAIEASSEEERKSLQQELTRVKQEVVSIMKKSSEDRIVEIEKIHSETLASREEELKLRLDAREAEFQELMRIELEKCRAEYTHIIQDKEQQSALALEELELQKSALQSQSESKLHDMQEEMEALRTKVLELESFQAMASEGVLQSEAEKDRHQEEHKVKIEEQYKELEKVRKESEEKQEALQQEHCSVLKELQDKHQQLEASLKEKESQFRAHIEEMNQKTVEKLDVKQMELEALSAELSEALTARTFLEAQVSSLSKTIESMKVEYERKLELETSHYLAEVNGLKSQHEQSLGGMEKTLKEELNNLKMVLEDREKQLEVLQLKEQKQIEYSEKACQESALKLEEIANCHRNQLQEALDEKRVVEEQCQKLKQQLEELKENLKNALSEKESLIEVSAKLKQLNCEVESYKSRLQVQEETLAEIQADSDQKMSSLQSKHAAEIGELQHHMEELKRNLEQENNSVANLLEEQHQQKKMFALKFDEQHTMHEQRLDATKTEYENKIRVLEGKMDKIKQKVKEMQEKFKQRLSEQESKLKEELVKRQQEMIEKEKNYNEKMTQMAKASSAGLSDAVSQLESAQKEQMENLQAAHRRELEDLNKDWLKKLKHQEEQIVEKHESELQEKVLELKEVKEKLESLQEEKERFLQEVNRLREDLVIRETTVQKLQTELKEAAGQVETLSKGHAMLKEQLEGIEKNLNQALSERNTLMDQLVNVEDENKNKINELMRKLEQANEEIVTLKDLHSRDGADHQKVLDEKVLEIQMREEEFKKLLLRLYNEVCSKLEISVTELCDKFNLRLRSLNERIIGNQKRTLLLKDNILSKQDRIHCLEEHLQKQATEKGLLDDSLQQMICQLQEKENLIKALEVEKDSLKEDSSRYLQSLTEKEVYEQQLRELTDAVEEKTSSLDKLKEENGRISILESEIVALETKLESSVSLTEKEEAVSELTKQQQEEHKSLEYQIQMLTESLDALNQDKTVAVNHAEQWKNKLSDWKKKAESKFTQTQTTIKSLQSKLDEAEKQLRIKGEQLEQLTANTEKHILSKSEADQMVKEKEKQIEELTIEIQDYNARQKKLEEELVKKTEDVQQLMAEMQQKNHVIETEKKELLVQLQEAMSQVSEKNNIIDKMEIKLKDLQNLTESFQKQIQAQQEDFENSQTEAMQKKKDEMKTIEDRFSSENAVKLTDLKKKAEQKIAMLKKQFTTQVEEKELEIRNLGAEMQTLKDKLCAEQETIKELQVQARESLNSKEEMKILLEKAKEASELEKDLCLQNLKEVYEEKICSLQNALAIKEQKVTESLIEKQEAEKTECNKQEELLGRLQEEKLRQVTEIKTLQAQLLEQTEKHSALLSQQEEHSAAFADLQKQLQEKEVKLQELNDCVDSLEKHLQERETLVKSWEQKYREIQKLASKEQEDVALEKECLAKEYEAKLKSLHQQLEDTEALLEAYQTGTEEKTKADDDLQKLISDMRTQQKELHTKLEEAESEKQKFRKDVSRLQKDMRSLRKEHQQELEYVKKEIHEENEKKLKLELEDIEMKHSSTLKQLMREFNTQIAKKDQEMEAAVKEAISKAQEVEGELLQSHRVEVNQLHKSIVQKEDDLNRTARKYEEILQSREEEMTGKVNELQKLTEKLQAELNTERNQKIDGVNVKEIQAQLAQKTTLLSEAKLKEQAFHEKIHTLEDKLKILHRNSVVTHLGTPYKDGNHHGDSLSEPTEFEYLRKVIYEYMMGRETKTMAKVITTVLKFPPDLTQKILEKEDSRPLTWLR</sequence>
<feature type="compositionally biased region" description="Polar residues" evidence="2">
    <location>
        <begin position="176"/>
        <end position="199"/>
    </location>
</feature>
<evidence type="ECO:0000256" key="2">
    <source>
        <dbReference type="SAM" id="MobiDB-lite"/>
    </source>
</evidence>
<dbReference type="SMART" id="SM00755">
    <property type="entry name" value="Grip"/>
    <property type="match status" value="1"/>
</dbReference>
<feature type="coiled-coil region" evidence="1">
    <location>
        <begin position="1544"/>
        <end position="1624"/>
    </location>
</feature>
<dbReference type="EMBL" id="JAATIS010002524">
    <property type="protein sequence ID" value="KAG2465297.1"/>
    <property type="molecule type" value="Genomic_DNA"/>
</dbReference>
<dbReference type="Pfam" id="PF01465">
    <property type="entry name" value="GRIP"/>
    <property type="match status" value="1"/>
</dbReference>
<evidence type="ECO:0000259" key="3">
    <source>
        <dbReference type="PROSITE" id="PS50913"/>
    </source>
</evidence>
<feature type="coiled-coil region" evidence="1">
    <location>
        <begin position="1320"/>
        <end position="1516"/>
    </location>
</feature>
<accession>A0A8X8BSX1</accession>
<dbReference type="PROSITE" id="PS50913">
    <property type="entry name" value="GRIP"/>
    <property type="match status" value="1"/>
</dbReference>
<feature type="coiled-coil region" evidence="1">
    <location>
        <begin position="1213"/>
        <end position="1295"/>
    </location>
</feature>
<feature type="region of interest" description="Disordered" evidence="2">
    <location>
        <begin position="174"/>
        <end position="201"/>
    </location>
</feature>
<organism evidence="4 5">
    <name type="scientific">Polypterus senegalus</name>
    <name type="common">Senegal bichir</name>
    <dbReference type="NCBI Taxonomy" id="55291"/>
    <lineage>
        <taxon>Eukaryota</taxon>
        <taxon>Metazoa</taxon>
        <taxon>Chordata</taxon>
        <taxon>Craniata</taxon>
        <taxon>Vertebrata</taxon>
        <taxon>Euteleostomi</taxon>
        <taxon>Actinopterygii</taxon>
        <taxon>Polypteriformes</taxon>
        <taxon>Polypteridae</taxon>
        <taxon>Polypterus</taxon>
    </lineage>
</organism>
<keyword evidence="5" id="KW-1185">Reference proteome</keyword>
<evidence type="ECO:0000313" key="4">
    <source>
        <dbReference type="EMBL" id="KAG2465297.1"/>
    </source>
</evidence>
<dbReference type="InterPro" id="IPR000237">
    <property type="entry name" value="GRIP_dom"/>
</dbReference>
<name>A0A8X8BSX1_POLSE</name>
<dbReference type="GO" id="GO:0031267">
    <property type="term" value="F:small GTPase binding"/>
    <property type="evidence" value="ECO:0007669"/>
    <property type="project" value="TreeGrafter"/>
</dbReference>
<feature type="coiled-coil region" evidence="1">
    <location>
        <begin position="1666"/>
        <end position="2031"/>
    </location>
</feature>
<dbReference type="GO" id="GO:0048193">
    <property type="term" value="P:Golgi vesicle transport"/>
    <property type="evidence" value="ECO:0007669"/>
    <property type="project" value="TreeGrafter"/>
</dbReference>
<evidence type="ECO:0000256" key="1">
    <source>
        <dbReference type="SAM" id="Coils"/>
    </source>
</evidence>
<feature type="compositionally biased region" description="Basic and acidic residues" evidence="2">
    <location>
        <begin position="8"/>
        <end position="22"/>
    </location>
</feature>
<feature type="domain" description="GRIP" evidence="3">
    <location>
        <begin position="2071"/>
        <end position="2118"/>
    </location>
</feature>
<feature type="region of interest" description="Disordered" evidence="2">
    <location>
        <begin position="1"/>
        <end position="57"/>
    </location>
</feature>
<dbReference type="PANTHER" id="PTHR19327:SF0">
    <property type="entry name" value="GOLGIN SUBFAMILY A MEMBER 4"/>
    <property type="match status" value="1"/>
</dbReference>
<feature type="coiled-coil region" evidence="1">
    <location>
        <begin position="111"/>
        <end position="138"/>
    </location>
</feature>
<dbReference type="Proteomes" id="UP000886611">
    <property type="component" value="Unassembled WGS sequence"/>
</dbReference>
<feature type="coiled-coil region" evidence="1">
    <location>
        <begin position="663"/>
        <end position="1108"/>
    </location>
</feature>
<gene>
    <name evidence="4" type="primary">Golga4</name>
    <name evidence="4" type="ORF">GTO96_0009690</name>
</gene>
<dbReference type="GO" id="GO:0005794">
    <property type="term" value="C:Golgi apparatus"/>
    <property type="evidence" value="ECO:0007669"/>
    <property type="project" value="TreeGrafter"/>
</dbReference>
<feature type="non-terminal residue" evidence="4">
    <location>
        <position position="1"/>
    </location>
</feature>
<evidence type="ECO:0000313" key="5">
    <source>
        <dbReference type="Proteomes" id="UP000886611"/>
    </source>
</evidence>
<comment type="caution">
    <text evidence="4">The sequence shown here is derived from an EMBL/GenBank/DDBJ whole genome shotgun (WGS) entry which is preliminary data.</text>
</comment>
<reference evidence="4 5" key="1">
    <citation type="journal article" date="2021" name="Cell">
        <title>Tracing the genetic footprints of vertebrate landing in non-teleost ray-finned fishes.</title>
        <authorList>
            <person name="Bi X."/>
            <person name="Wang K."/>
            <person name="Yang L."/>
            <person name="Pan H."/>
            <person name="Jiang H."/>
            <person name="Wei Q."/>
            <person name="Fang M."/>
            <person name="Yu H."/>
            <person name="Zhu C."/>
            <person name="Cai Y."/>
            <person name="He Y."/>
            <person name="Gan X."/>
            <person name="Zeng H."/>
            <person name="Yu D."/>
            <person name="Zhu Y."/>
            <person name="Jiang H."/>
            <person name="Qiu Q."/>
            <person name="Yang H."/>
            <person name="Zhang Y.E."/>
            <person name="Wang W."/>
            <person name="Zhu M."/>
            <person name="He S."/>
            <person name="Zhang G."/>
        </authorList>
    </citation>
    <scope>NUCLEOTIDE SEQUENCE [LARGE SCALE GENOMIC DNA]</scope>
    <source>
        <strain evidence="4">Bchr_013</strain>
    </source>
</reference>